<dbReference type="OrthoDB" id="962520at2"/>
<accession>A0A3M9MBR9</accession>
<organism evidence="1 2">
    <name type="scientific">Rufibacter latericius</name>
    <dbReference type="NCBI Taxonomy" id="2487040"/>
    <lineage>
        <taxon>Bacteria</taxon>
        <taxon>Pseudomonadati</taxon>
        <taxon>Bacteroidota</taxon>
        <taxon>Cytophagia</taxon>
        <taxon>Cytophagales</taxon>
        <taxon>Hymenobacteraceae</taxon>
        <taxon>Rufibacter</taxon>
    </lineage>
</organism>
<dbReference type="AlphaFoldDB" id="A0A3M9MBR9"/>
<evidence type="ECO:0000313" key="1">
    <source>
        <dbReference type="EMBL" id="RNI23011.1"/>
    </source>
</evidence>
<dbReference type="EMBL" id="RJJD01000019">
    <property type="protein sequence ID" value="RNI23011.1"/>
    <property type="molecule type" value="Genomic_DNA"/>
</dbReference>
<reference evidence="1 2" key="1">
    <citation type="submission" date="2018-11" db="EMBL/GenBank/DDBJ databases">
        <title>Rufibacter latericius sp. nov., isolated from water in Baiyang Lake.</title>
        <authorList>
            <person name="Yang Y."/>
        </authorList>
    </citation>
    <scope>NUCLEOTIDE SEQUENCE [LARGE SCALE GENOMIC DNA]</scope>
    <source>
        <strain evidence="1 2">R-22-1c-1</strain>
    </source>
</reference>
<keyword evidence="2" id="KW-1185">Reference proteome</keyword>
<proteinExistence type="predicted"/>
<name>A0A3M9MBR9_9BACT</name>
<evidence type="ECO:0008006" key="3">
    <source>
        <dbReference type="Google" id="ProtNLM"/>
    </source>
</evidence>
<sequence>MIQIAYTPFYQMKVDRKRNRIFIKVEGCWNTPEEVPFYFLHLEEALACLTPGFSILTDIRGLEEYSPAVRRMHIEAQKLTVAAGISQLAEVHHSNTPVNQLSMFIAEESKIPLNIFDSLEDAEDWLEGLL</sequence>
<gene>
    <name evidence="1" type="ORF">EFB08_19645</name>
</gene>
<protein>
    <recommendedName>
        <fullName evidence="3">STAS/SEC14 domain-containing protein</fullName>
    </recommendedName>
</protein>
<comment type="caution">
    <text evidence="1">The sequence shown here is derived from an EMBL/GenBank/DDBJ whole genome shotgun (WGS) entry which is preliminary data.</text>
</comment>
<dbReference type="Proteomes" id="UP000272117">
    <property type="component" value="Unassembled WGS sequence"/>
</dbReference>
<dbReference type="RefSeq" id="WP_123128688.1">
    <property type="nucleotide sequence ID" value="NZ_RJJD01000019.1"/>
</dbReference>
<evidence type="ECO:0000313" key="2">
    <source>
        <dbReference type="Proteomes" id="UP000272117"/>
    </source>
</evidence>